<protein>
    <submittedName>
        <fullName evidence="1">3-isopropylmalate dehydratase</fullName>
    </submittedName>
</protein>
<proteinExistence type="predicted"/>
<comment type="caution">
    <text evidence="1">The sequence shown here is derived from an EMBL/GenBank/DDBJ whole genome shotgun (WGS) entry which is preliminary data.</text>
</comment>
<dbReference type="EMBL" id="LDRX01000169">
    <property type="protein sequence ID" value="KTS78567.1"/>
    <property type="molecule type" value="Genomic_DNA"/>
</dbReference>
<keyword evidence="2" id="KW-1185">Reference proteome</keyword>
<dbReference type="Proteomes" id="UP000074866">
    <property type="component" value="Unassembled WGS sequence"/>
</dbReference>
<evidence type="ECO:0000313" key="2">
    <source>
        <dbReference type="Proteomes" id="UP000074866"/>
    </source>
</evidence>
<sequence length="169" mass="18577">MEKKFSGKIWKLPDDVDTDTIIAGRHGVILDKKEMGSHCLETLRPEFASQVQPGDIIVAGKNFGCGSSREMAAEAINVHGVYCIIAKSFARIFFRNAINNGMLLIENAEISEHCEEGDILTVEVNQSVTVNGKSFSIPKVSNNLFEIIQDGGLIPNIIKRMEKAEAEGR</sequence>
<organism evidence="1 2">
    <name type="scientific">Paenibacillus jamilae</name>
    <dbReference type="NCBI Taxonomy" id="114136"/>
    <lineage>
        <taxon>Bacteria</taxon>
        <taxon>Bacillati</taxon>
        <taxon>Bacillota</taxon>
        <taxon>Bacilli</taxon>
        <taxon>Bacillales</taxon>
        <taxon>Paenibacillaceae</taxon>
        <taxon>Paenibacillus</taxon>
    </lineage>
</organism>
<gene>
    <name evidence="1" type="ORF">NS115_22710</name>
</gene>
<evidence type="ECO:0000313" key="1">
    <source>
        <dbReference type="EMBL" id="KTS78567.1"/>
    </source>
</evidence>
<accession>A0ACC4ZPD0</accession>
<name>A0ACC4ZPD0_9BACL</name>
<reference evidence="1 2" key="1">
    <citation type="journal article" date="2016" name="Front. Microbiol.">
        <title>Genomic Resource of Rice Seed Associated Bacteria.</title>
        <authorList>
            <person name="Midha S."/>
            <person name="Bansal K."/>
            <person name="Sharma S."/>
            <person name="Kumar N."/>
            <person name="Patil P.P."/>
            <person name="Chaudhry V."/>
            <person name="Patil P.B."/>
        </authorList>
    </citation>
    <scope>NUCLEOTIDE SEQUENCE [LARGE SCALE GENOMIC DNA]</scope>
    <source>
        <strain evidence="1 2">NS115</strain>
    </source>
</reference>